<comment type="similarity">
    <text evidence="1 4">Belongs to the glycosyl hydrolase 32 family.</text>
</comment>
<evidence type="ECO:0000256" key="2">
    <source>
        <dbReference type="ARBA" id="ARBA00022801"/>
    </source>
</evidence>
<dbReference type="CDD" id="cd18621">
    <property type="entry name" value="GH32_XdINV-like"/>
    <property type="match status" value="1"/>
</dbReference>
<dbReference type="EMBL" id="BACD03000048">
    <property type="protein sequence ID" value="GAO51594.1"/>
    <property type="molecule type" value="Genomic_DNA"/>
</dbReference>
<dbReference type="SUPFAM" id="SSF49899">
    <property type="entry name" value="Concanavalin A-like lectins/glucanases"/>
    <property type="match status" value="1"/>
</dbReference>
<organism evidence="8 9">
    <name type="scientific">Saitoella complicata (strain BCRC 22490 / CBS 7301 / JCM 7358 / NBRC 10748 / NRRL Y-17804)</name>
    <dbReference type="NCBI Taxonomy" id="698492"/>
    <lineage>
        <taxon>Eukaryota</taxon>
        <taxon>Fungi</taxon>
        <taxon>Dikarya</taxon>
        <taxon>Ascomycota</taxon>
        <taxon>Taphrinomycotina</taxon>
        <taxon>Taphrinomycotina incertae sedis</taxon>
        <taxon>Saitoella</taxon>
    </lineage>
</organism>
<proteinExistence type="inferred from homology"/>
<dbReference type="Proteomes" id="UP000033140">
    <property type="component" value="Unassembled WGS sequence"/>
</dbReference>
<keyword evidence="9" id="KW-1185">Reference proteome</keyword>
<gene>
    <name evidence="8" type="ORF">G7K_5693-t1</name>
</gene>
<dbReference type="InterPro" id="IPR013148">
    <property type="entry name" value="Glyco_hydro_32_N"/>
</dbReference>
<evidence type="ECO:0000256" key="3">
    <source>
        <dbReference type="ARBA" id="ARBA00023295"/>
    </source>
</evidence>
<dbReference type="GO" id="GO:0005737">
    <property type="term" value="C:cytoplasm"/>
    <property type="evidence" value="ECO:0007669"/>
    <property type="project" value="TreeGrafter"/>
</dbReference>
<dbReference type="Pfam" id="PF00251">
    <property type="entry name" value="Glyco_hydro_32N"/>
    <property type="match status" value="1"/>
</dbReference>
<dbReference type="Gene3D" id="2.115.10.20">
    <property type="entry name" value="Glycosyl hydrolase domain, family 43"/>
    <property type="match status" value="1"/>
</dbReference>
<evidence type="ECO:0000256" key="1">
    <source>
        <dbReference type="ARBA" id="ARBA00009902"/>
    </source>
</evidence>
<dbReference type="Pfam" id="PF08244">
    <property type="entry name" value="Glyco_hydro_32C"/>
    <property type="match status" value="1"/>
</dbReference>
<sequence length="594" mass="64746">MSNKLLLNPAPLPAHPTPSLTSAWRPQYHLAAPWGWMNDPCAPYYDEETGLYHVFYQWNPWGVEWGNMSWGHAWSKDLVRWENAKEPVLVPVKEGGGWDGEGVFTGCAIPRGGEEGVMTAAYTSVSALPIHYTLPYLRGCETLSIATSRDSGRTWVRDEGNPILMGPPEGVDVTGWRDPFVSEWGSMDRALGRGDGGGGFLYGIVCGGIRDVGPNLFAYSIPKGDVRDWTYLGTLMDDESLPVGEGLPDIGQNWEVCNFFELEGECFIIAGAEGSTTPSPPPSRSSSVNGDAEGGMPERPVRRALWISGSLVWTPAGHKWRTKAMGFLDHGLLYAANSFPDSRQNRRILWGWAPEDDCHPKRRVNEGFAGCLAVPRELFVKEVEGVSGTIGIWIGSDGKTRTLGVRPVKETEDLRCNAKLTKVRDVIVATGDSTKVAEARTRQWELDAKIVIGKGCGKVGVRICHTPDNAVGMDVVYDVEKGVLFVQRERSTSSPEGIITSPDIGQLTLSTAEDGAVEPLELRILFDGSVMEVYANERFALTTRVYHAERDVKAATAVSVFAEPAGMANGVHGDGEFEGSVKIGELNIWDGTGM</sequence>
<keyword evidence="2 4" id="KW-0378">Hydrolase</keyword>
<dbReference type="InterPro" id="IPR013320">
    <property type="entry name" value="ConA-like_dom_sf"/>
</dbReference>
<evidence type="ECO:0000259" key="7">
    <source>
        <dbReference type="Pfam" id="PF08244"/>
    </source>
</evidence>
<evidence type="ECO:0000256" key="4">
    <source>
        <dbReference type="RuleBase" id="RU362110"/>
    </source>
</evidence>
<evidence type="ECO:0000313" key="8">
    <source>
        <dbReference type="EMBL" id="GAO51594.1"/>
    </source>
</evidence>
<evidence type="ECO:0000256" key="5">
    <source>
        <dbReference type="SAM" id="MobiDB-lite"/>
    </source>
</evidence>
<dbReference type="Gene3D" id="2.60.120.560">
    <property type="entry name" value="Exo-inulinase, domain 1"/>
    <property type="match status" value="1"/>
</dbReference>
<dbReference type="InterPro" id="IPR023296">
    <property type="entry name" value="Glyco_hydro_beta-prop_sf"/>
</dbReference>
<dbReference type="SMART" id="SM00640">
    <property type="entry name" value="Glyco_32"/>
    <property type="match status" value="1"/>
</dbReference>
<reference evidence="8 9" key="3">
    <citation type="journal article" date="2015" name="Genome Announc.">
        <title>Draft Genome Sequence of the Archiascomycetous Yeast Saitoella complicata.</title>
        <authorList>
            <person name="Yamauchi K."/>
            <person name="Kondo S."/>
            <person name="Hamamoto M."/>
            <person name="Takahashi Y."/>
            <person name="Ogura Y."/>
            <person name="Hayashi T."/>
            <person name="Nishida H."/>
        </authorList>
    </citation>
    <scope>NUCLEOTIDE SEQUENCE [LARGE SCALE GENOMIC DNA]</scope>
    <source>
        <strain evidence="8 9">NRRL Y-17804</strain>
    </source>
</reference>
<reference evidence="8 9" key="2">
    <citation type="journal article" date="2014" name="J. Gen. Appl. Microbiol.">
        <title>The early diverging ascomycetous budding yeast Saitoella complicata has three histone deacetylases belonging to the Clr6, Hos2, and Rpd3 lineages.</title>
        <authorList>
            <person name="Nishida H."/>
            <person name="Matsumoto T."/>
            <person name="Kondo S."/>
            <person name="Hamamoto M."/>
            <person name="Yoshikawa H."/>
        </authorList>
    </citation>
    <scope>NUCLEOTIDE SEQUENCE [LARGE SCALE GENOMIC DNA]</scope>
    <source>
        <strain evidence="8 9">NRRL Y-17804</strain>
    </source>
</reference>
<evidence type="ECO:0000259" key="6">
    <source>
        <dbReference type="Pfam" id="PF00251"/>
    </source>
</evidence>
<keyword evidence="3 4" id="KW-0326">Glycosidase</keyword>
<feature type="region of interest" description="Disordered" evidence="5">
    <location>
        <begin position="272"/>
        <end position="297"/>
    </location>
</feature>
<dbReference type="SUPFAM" id="SSF75005">
    <property type="entry name" value="Arabinanase/levansucrase/invertase"/>
    <property type="match status" value="1"/>
</dbReference>
<name>A0A0E9NP31_SAICN</name>
<dbReference type="GO" id="GO:0004575">
    <property type="term" value="F:sucrose alpha-glucosidase activity"/>
    <property type="evidence" value="ECO:0007669"/>
    <property type="project" value="TreeGrafter"/>
</dbReference>
<feature type="domain" description="Glycosyl hydrolase family 32 N-terminal" evidence="6">
    <location>
        <begin position="29"/>
        <end position="382"/>
    </location>
</feature>
<reference evidence="8 9" key="1">
    <citation type="journal article" date="2011" name="J. Gen. Appl. Microbiol.">
        <title>Draft genome sequencing of the enigmatic yeast Saitoella complicata.</title>
        <authorList>
            <person name="Nishida H."/>
            <person name="Hamamoto M."/>
            <person name="Sugiyama J."/>
        </authorList>
    </citation>
    <scope>NUCLEOTIDE SEQUENCE [LARGE SCALE GENOMIC DNA]</scope>
    <source>
        <strain evidence="8 9">NRRL Y-17804</strain>
    </source>
</reference>
<dbReference type="STRING" id="698492.A0A0E9NP31"/>
<evidence type="ECO:0000313" key="9">
    <source>
        <dbReference type="Proteomes" id="UP000033140"/>
    </source>
</evidence>
<dbReference type="GO" id="GO:0005987">
    <property type="term" value="P:sucrose catabolic process"/>
    <property type="evidence" value="ECO:0007669"/>
    <property type="project" value="TreeGrafter"/>
</dbReference>
<protein>
    <submittedName>
        <fullName evidence="8">Uncharacterized protein</fullName>
    </submittedName>
</protein>
<accession>A0A0E9NP31</accession>
<dbReference type="InterPro" id="IPR013189">
    <property type="entry name" value="Glyco_hydro_32_C"/>
</dbReference>
<dbReference type="AlphaFoldDB" id="A0A0E9NP31"/>
<dbReference type="OMA" id="YGINWEC"/>
<feature type="domain" description="Glycosyl hydrolase family 32 C-terminal" evidence="7">
    <location>
        <begin position="422"/>
        <end position="565"/>
    </location>
</feature>
<dbReference type="PANTHER" id="PTHR42800:SF3">
    <property type="entry name" value="GLYCOSYL HYDROLASE FAMILY 32 N-TERMINAL DOMAIN-CONTAINING PROTEIN"/>
    <property type="match status" value="1"/>
</dbReference>
<dbReference type="PANTHER" id="PTHR42800">
    <property type="entry name" value="EXOINULINASE INUD (AFU_ORTHOLOGUE AFUA_5G00480)"/>
    <property type="match status" value="1"/>
</dbReference>
<comment type="caution">
    <text evidence="8">The sequence shown here is derived from an EMBL/GenBank/DDBJ whole genome shotgun (WGS) entry which is preliminary data.</text>
</comment>
<dbReference type="InterPro" id="IPR001362">
    <property type="entry name" value="Glyco_hydro_32"/>
</dbReference>